<keyword evidence="3" id="KW-1185">Reference proteome</keyword>
<keyword evidence="1" id="KW-0812">Transmembrane</keyword>
<feature type="transmembrane region" description="Helical" evidence="1">
    <location>
        <begin position="61"/>
        <end position="80"/>
    </location>
</feature>
<protein>
    <submittedName>
        <fullName evidence="2">Uncharacterized protein</fullName>
    </submittedName>
</protein>
<organism evidence="2 3">
    <name type="scientific">Apiospora hydei</name>
    <dbReference type="NCBI Taxonomy" id="1337664"/>
    <lineage>
        <taxon>Eukaryota</taxon>
        <taxon>Fungi</taxon>
        <taxon>Dikarya</taxon>
        <taxon>Ascomycota</taxon>
        <taxon>Pezizomycotina</taxon>
        <taxon>Sordariomycetes</taxon>
        <taxon>Xylariomycetidae</taxon>
        <taxon>Amphisphaeriales</taxon>
        <taxon>Apiosporaceae</taxon>
        <taxon>Apiospora</taxon>
    </lineage>
</organism>
<feature type="transmembrane region" description="Helical" evidence="1">
    <location>
        <begin position="147"/>
        <end position="166"/>
    </location>
</feature>
<evidence type="ECO:0000313" key="3">
    <source>
        <dbReference type="Proteomes" id="UP001433268"/>
    </source>
</evidence>
<comment type="caution">
    <text evidence="2">The sequence shown here is derived from an EMBL/GenBank/DDBJ whole genome shotgun (WGS) entry which is preliminary data.</text>
</comment>
<dbReference type="GeneID" id="92046480"/>
<dbReference type="Proteomes" id="UP001433268">
    <property type="component" value="Unassembled WGS sequence"/>
</dbReference>
<name>A0ABR1VTF9_9PEZI</name>
<proteinExistence type="predicted"/>
<keyword evidence="1" id="KW-0472">Membrane</keyword>
<keyword evidence="1" id="KW-1133">Transmembrane helix</keyword>
<evidence type="ECO:0000256" key="1">
    <source>
        <dbReference type="SAM" id="Phobius"/>
    </source>
</evidence>
<sequence length="208" mass="22300">MKAGCLESRGGLPLDNSAIYKYMVGVISDYRYDPSQPNTHSPRPPNTPIDAIRRIPPNMKLMLNMIALLATATAAVPANALSARDDYWFTAGRYCTLPDMEGDCHLLKDHTGNPYSCSSLVPTAFTHQIRSIPIIETPTRIPANMKVGILVAPLLAAVAAAVPANIDSGFSGSEMVQYCSAINMGGACTTLNESVMGNCGKYTAKHHD</sequence>
<evidence type="ECO:0000313" key="2">
    <source>
        <dbReference type="EMBL" id="KAK8074442.1"/>
    </source>
</evidence>
<accession>A0ABR1VTF9</accession>
<dbReference type="RefSeq" id="XP_066665382.1">
    <property type="nucleotide sequence ID" value="XM_066813420.1"/>
</dbReference>
<dbReference type="EMBL" id="JAQQWN010000007">
    <property type="protein sequence ID" value="KAK8074442.1"/>
    <property type="molecule type" value="Genomic_DNA"/>
</dbReference>
<reference evidence="2 3" key="1">
    <citation type="submission" date="2023-01" db="EMBL/GenBank/DDBJ databases">
        <title>Analysis of 21 Apiospora genomes using comparative genomics revels a genus with tremendous synthesis potential of carbohydrate active enzymes and secondary metabolites.</title>
        <authorList>
            <person name="Sorensen T."/>
        </authorList>
    </citation>
    <scope>NUCLEOTIDE SEQUENCE [LARGE SCALE GENOMIC DNA]</scope>
    <source>
        <strain evidence="2 3">CBS 114990</strain>
    </source>
</reference>
<gene>
    <name evidence="2" type="ORF">PG997_009105</name>
</gene>